<dbReference type="OrthoDB" id="384253at2"/>
<dbReference type="RefSeq" id="WP_119599433.1">
    <property type="nucleotide sequence ID" value="NZ_QXQA01000004.1"/>
</dbReference>
<dbReference type="AlphaFoldDB" id="A0A3A1V511"/>
<evidence type="ECO:0000313" key="3">
    <source>
        <dbReference type="Proteomes" id="UP000266482"/>
    </source>
</evidence>
<evidence type="ECO:0000313" key="2">
    <source>
        <dbReference type="EMBL" id="RIX53703.1"/>
    </source>
</evidence>
<dbReference type="InterPro" id="IPR029052">
    <property type="entry name" value="Metallo-depent_PP-like"/>
</dbReference>
<dbReference type="SUPFAM" id="SSF56300">
    <property type="entry name" value="Metallo-dependent phosphatases"/>
    <property type="match status" value="1"/>
</dbReference>
<sequence length="245" mass="27524">MRRVIMISDIHGCIEPFNRLLAKVQYTPGQDQLILLGDYVDKGPASQEVVERVMQLVHQDEAVALRGNHDQRLVDFVRGNDAQVRSKFAQHGGLPALQSYCGMTETILTEEMMDEAKSIIEERYSNHLNFLAQLPLYYEDEQHICVHAGLNPSVPNWREQSDHDFMYIKDAFYKNPTTADKRVIFGHTKTIDIHGSADVWFAEDKIGIDGGCSYGMQLNALIYHNGTYRTEAVPANGPGGGEVPS</sequence>
<comment type="caution">
    <text evidence="2">The sequence shown here is derived from an EMBL/GenBank/DDBJ whole genome shotgun (WGS) entry which is preliminary data.</text>
</comment>
<dbReference type="GO" id="GO:0016791">
    <property type="term" value="F:phosphatase activity"/>
    <property type="evidence" value="ECO:0007669"/>
    <property type="project" value="TreeGrafter"/>
</dbReference>
<name>A0A3A1V511_9BACL</name>
<dbReference type="CDD" id="cd00144">
    <property type="entry name" value="MPP_PPP_family"/>
    <property type="match status" value="1"/>
</dbReference>
<dbReference type="GO" id="GO:0005737">
    <property type="term" value="C:cytoplasm"/>
    <property type="evidence" value="ECO:0007669"/>
    <property type="project" value="TreeGrafter"/>
</dbReference>
<evidence type="ECO:0000259" key="1">
    <source>
        <dbReference type="Pfam" id="PF00149"/>
    </source>
</evidence>
<accession>A0A3A1V511</accession>
<keyword evidence="3" id="KW-1185">Reference proteome</keyword>
<dbReference type="Gene3D" id="3.60.21.10">
    <property type="match status" value="1"/>
</dbReference>
<protein>
    <submittedName>
        <fullName evidence="2">Serine/threonine protein phosphatase</fullName>
    </submittedName>
</protein>
<proteinExistence type="predicted"/>
<dbReference type="PANTHER" id="PTHR42850:SF4">
    <property type="entry name" value="ZINC-DEPENDENT ENDOPOLYPHOSPHATASE"/>
    <property type="match status" value="1"/>
</dbReference>
<feature type="domain" description="Calcineurin-like phosphoesterase" evidence="1">
    <location>
        <begin position="3"/>
        <end position="191"/>
    </location>
</feature>
<dbReference type="GO" id="GO:0110154">
    <property type="term" value="P:RNA decapping"/>
    <property type="evidence" value="ECO:0007669"/>
    <property type="project" value="TreeGrafter"/>
</dbReference>
<dbReference type="EMBL" id="QXQA01000004">
    <property type="protein sequence ID" value="RIX53703.1"/>
    <property type="molecule type" value="Genomic_DNA"/>
</dbReference>
<gene>
    <name evidence="2" type="ORF">D3P08_09800</name>
</gene>
<reference evidence="2 3" key="1">
    <citation type="submission" date="2018-09" db="EMBL/GenBank/DDBJ databases">
        <title>Paenibacillus aracenensis nov. sp. isolated from a cave in southern Spain.</title>
        <authorList>
            <person name="Jurado V."/>
            <person name="Gutierrez-Patricio S."/>
            <person name="Gonzalez-Pimentel J.L."/>
            <person name="Miller A.Z."/>
            <person name="Laiz L."/>
            <person name="Saiz-Jimenez C."/>
        </authorList>
    </citation>
    <scope>NUCLEOTIDE SEQUENCE [LARGE SCALE GENOMIC DNA]</scope>
    <source>
        <strain evidence="2 3">DSM 22867</strain>
    </source>
</reference>
<dbReference type="Proteomes" id="UP000266482">
    <property type="component" value="Unassembled WGS sequence"/>
</dbReference>
<dbReference type="Pfam" id="PF00149">
    <property type="entry name" value="Metallophos"/>
    <property type="match status" value="1"/>
</dbReference>
<dbReference type="PANTHER" id="PTHR42850">
    <property type="entry name" value="METALLOPHOSPHOESTERASE"/>
    <property type="match status" value="1"/>
</dbReference>
<dbReference type="InterPro" id="IPR004843">
    <property type="entry name" value="Calcineurin-like_PHP"/>
</dbReference>
<dbReference type="GO" id="GO:0008803">
    <property type="term" value="F:bis(5'-nucleosyl)-tetraphosphatase (symmetrical) activity"/>
    <property type="evidence" value="ECO:0007669"/>
    <property type="project" value="TreeGrafter"/>
</dbReference>
<organism evidence="2 3">
    <name type="scientific">Paenibacillus nanensis</name>
    <dbReference type="NCBI Taxonomy" id="393251"/>
    <lineage>
        <taxon>Bacteria</taxon>
        <taxon>Bacillati</taxon>
        <taxon>Bacillota</taxon>
        <taxon>Bacilli</taxon>
        <taxon>Bacillales</taxon>
        <taxon>Paenibacillaceae</taxon>
        <taxon>Paenibacillus</taxon>
    </lineage>
</organism>
<dbReference type="InterPro" id="IPR050126">
    <property type="entry name" value="Ap4A_hydrolase"/>
</dbReference>